<feature type="region of interest" description="Disordered" evidence="1">
    <location>
        <begin position="57"/>
        <end position="80"/>
    </location>
</feature>
<dbReference type="Proteomes" id="UP000256220">
    <property type="component" value="Unassembled WGS sequence"/>
</dbReference>
<name>A0A2P2FJN3_AMYLU</name>
<protein>
    <submittedName>
        <fullName evidence="2">Uncharacterized protein</fullName>
    </submittedName>
</protein>
<sequence>MARDDSPELVAELDRLDETAKAIPAGNTTAQIALRRRAALPEHRFFLGAALGLADPKGGPVPLSGETAVSMSRAARVRTA</sequence>
<gene>
    <name evidence="2" type="ORF">BB31_33905</name>
</gene>
<reference evidence="2 3" key="1">
    <citation type="journal article" date="2014" name="Genome Announc.">
        <title>Draft Genome Sequence of Amycolatopsis lurida NRRL 2430, Producer of the Glycopeptide Family Antibiotic Ristocetin.</title>
        <authorList>
            <person name="Kwun M.J."/>
            <person name="Hong H.J."/>
        </authorList>
    </citation>
    <scope>NUCLEOTIDE SEQUENCE [LARGE SCALE GENOMIC DNA]</scope>
    <source>
        <strain evidence="2 3">NRRL 2430</strain>
    </source>
</reference>
<accession>A0A2P2FJN3</accession>
<dbReference type="AlphaFoldDB" id="A0A2P2FJN3"/>
<dbReference type="RefSeq" id="WP_034320200.1">
    <property type="nucleotide sequence ID" value="NZ_JFBM01000038.1"/>
</dbReference>
<evidence type="ECO:0000313" key="3">
    <source>
        <dbReference type="Proteomes" id="UP000256220"/>
    </source>
</evidence>
<evidence type="ECO:0000313" key="2">
    <source>
        <dbReference type="EMBL" id="KFU76931.1"/>
    </source>
</evidence>
<comment type="caution">
    <text evidence="2">The sequence shown here is derived from an EMBL/GenBank/DDBJ whole genome shotgun (WGS) entry which is preliminary data.</text>
</comment>
<organism evidence="2 3">
    <name type="scientific">Amycolatopsis lurida NRRL 2430</name>
    <dbReference type="NCBI Taxonomy" id="1460371"/>
    <lineage>
        <taxon>Bacteria</taxon>
        <taxon>Bacillati</taxon>
        <taxon>Actinomycetota</taxon>
        <taxon>Actinomycetes</taxon>
        <taxon>Pseudonocardiales</taxon>
        <taxon>Pseudonocardiaceae</taxon>
        <taxon>Amycolatopsis</taxon>
    </lineage>
</organism>
<keyword evidence="3" id="KW-1185">Reference proteome</keyword>
<evidence type="ECO:0000256" key="1">
    <source>
        <dbReference type="SAM" id="MobiDB-lite"/>
    </source>
</evidence>
<dbReference type="EMBL" id="JFBM01000038">
    <property type="protein sequence ID" value="KFU76931.1"/>
    <property type="molecule type" value="Genomic_DNA"/>
</dbReference>
<proteinExistence type="predicted"/>